<comment type="caution">
    <text evidence="5">The sequence shown here is derived from an EMBL/GenBank/DDBJ whole genome shotgun (WGS) entry which is preliminary data.</text>
</comment>
<protein>
    <recommendedName>
        <fullName evidence="4">Dirigent protein</fullName>
    </recommendedName>
</protein>
<evidence type="ECO:0000313" key="5">
    <source>
        <dbReference type="EMBL" id="PWZ19477.1"/>
    </source>
</evidence>
<comment type="function">
    <text evidence="4">Dirigent proteins impart stereoselectivity on the phenoxy radical-coupling reaction, yielding optically active lignans from two molecules of coniferyl alcohol in the biosynthesis of lignans, flavonolignans, and alkaloids and thus plays a central role in plant secondary metabolism.</text>
</comment>
<feature type="chain" id="PRO_5017850905" description="Dirigent protein" evidence="4">
    <location>
        <begin position="28"/>
        <end position="187"/>
    </location>
</feature>
<dbReference type="InterPro" id="IPR044859">
    <property type="entry name" value="Allene_oxi_cyc_Dirigent"/>
</dbReference>
<dbReference type="PANTHER" id="PTHR21495">
    <property type="entry name" value="NUCLEOPORIN-RELATED"/>
    <property type="match status" value="1"/>
</dbReference>
<comment type="subcellular location">
    <subcellularLocation>
        <location evidence="4">Secreted</location>
        <location evidence="4">Extracellular space</location>
        <location evidence="4">Apoplast</location>
    </subcellularLocation>
</comment>
<dbReference type="ExpressionAtlas" id="A0A3L6EJP7">
    <property type="expression patterns" value="baseline and differential"/>
</dbReference>
<dbReference type="AlphaFoldDB" id="A0A3L6EJP7"/>
<comment type="similarity">
    <text evidence="1 4">Belongs to the plant dirigent protein family.</text>
</comment>
<evidence type="ECO:0000256" key="4">
    <source>
        <dbReference type="RuleBase" id="RU363099"/>
    </source>
</evidence>
<evidence type="ECO:0000256" key="2">
    <source>
        <dbReference type="ARBA" id="ARBA00011738"/>
    </source>
</evidence>
<name>A0A3L6EJP7_MAIZE</name>
<keyword evidence="4" id="KW-0052">Apoplast</keyword>
<dbReference type="InterPro" id="IPR004265">
    <property type="entry name" value="Dirigent"/>
</dbReference>
<proteinExistence type="inferred from homology"/>
<sequence length="187" mass="20235">MASPTQFLTIFPLISLVILAAMATASAACVGPLCCYFGCEQEIRFPTYFLYQAHGNTNANQYIIVPSSHAFGFGTIAANDWAILDAPQQGAKVIARARGMQIQVDQAAGNDWQCYFSIEFQDASFGGSTLKVMGENHNGATGEWSIIGGTGKLSMARGTIKYKVVSISEFENYKQLDIYAVYTSLAV</sequence>
<comment type="subunit">
    <text evidence="2 4">Homodimer.</text>
</comment>
<reference evidence="5 6" key="1">
    <citation type="journal article" date="2018" name="Nat. Genet.">
        <title>Extensive intraspecific gene order and gene structural variations between Mo17 and other maize genomes.</title>
        <authorList>
            <person name="Sun S."/>
            <person name="Zhou Y."/>
            <person name="Chen J."/>
            <person name="Shi J."/>
            <person name="Zhao H."/>
            <person name="Zhao H."/>
            <person name="Song W."/>
            <person name="Zhang M."/>
            <person name="Cui Y."/>
            <person name="Dong X."/>
            <person name="Liu H."/>
            <person name="Ma X."/>
            <person name="Jiao Y."/>
            <person name="Wang B."/>
            <person name="Wei X."/>
            <person name="Stein J.C."/>
            <person name="Glaubitz J.C."/>
            <person name="Lu F."/>
            <person name="Yu G."/>
            <person name="Liang C."/>
            <person name="Fengler K."/>
            <person name="Li B."/>
            <person name="Rafalski A."/>
            <person name="Schnable P.S."/>
            <person name="Ware D.H."/>
            <person name="Buckler E.S."/>
            <person name="Lai J."/>
        </authorList>
    </citation>
    <scope>NUCLEOTIDE SEQUENCE [LARGE SCALE GENOMIC DNA]</scope>
    <source>
        <strain evidence="6">cv. Missouri 17</strain>
        <tissue evidence="5">Seedling</tissue>
    </source>
</reference>
<keyword evidence="4" id="KW-0732">Signal</keyword>
<gene>
    <name evidence="5" type="ORF">Zm00014a_009072</name>
</gene>
<dbReference type="GO" id="GO:0009699">
    <property type="term" value="P:phenylpropanoid biosynthetic process"/>
    <property type="evidence" value="ECO:0007669"/>
    <property type="project" value="UniProtKB-ARBA"/>
</dbReference>
<dbReference type="Pfam" id="PF03018">
    <property type="entry name" value="Dirigent"/>
    <property type="match status" value="1"/>
</dbReference>
<feature type="signal peptide" evidence="4">
    <location>
        <begin position="1"/>
        <end position="27"/>
    </location>
</feature>
<evidence type="ECO:0000313" key="6">
    <source>
        <dbReference type="Proteomes" id="UP000251960"/>
    </source>
</evidence>
<accession>A0A3L6EJP7</accession>
<organism evidence="5 6">
    <name type="scientific">Zea mays</name>
    <name type="common">Maize</name>
    <dbReference type="NCBI Taxonomy" id="4577"/>
    <lineage>
        <taxon>Eukaryota</taxon>
        <taxon>Viridiplantae</taxon>
        <taxon>Streptophyta</taxon>
        <taxon>Embryophyta</taxon>
        <taxon>Tracheophyta</taxon>
        <taxon>Spermatophyta</taxon>
        <taxon>Magnoliopsida</taxon>
        <taxon>Liliopsida</taxon>
        <taxon>Poales</taxon>
        <taxon>Poaceae</taxon>
        <taxon>PACMAD clade</taxon>
        <taxon>Panicoideae</taxon>
        <taxon>Andropogonodae</taxon>
        <taxon>Andropogoneae</taxon>
        <taxon>Tripsacinae</taxon>
        <taxon>Zea</taxon>
    </lineage>
</organism>
<dbReference type="Proteomes" id="UP000251960">
    <property type="component" value="Chromosome 6"/>
</dbReference>
<keyword evidence="3 4" id="KW-0964">Secreted</keyword>
<evidence type="ECO:0000256" key="3">
    <source>
        <dbReference type="ARBA" id="ARBA00022525"/>
    </source>
</evidence>
<dbReference type="GO" id="GO:0048046">
    <property type="term" value="C:apoplast"/>
    <property type="evidence" value="ECO:0007669"/>
    <property type="project" value="UniProtKB-SubCell"/>
</dbReference>
<dbReference type="EMBL" id="NCVQ01000007">
    <property type="protein sequence ID" value="PWZ19477.1"/>
    <property type="molecule type" value="Genomic_DNA"/>
</dbReference>
<dbReference type="Gene3D" id="2.40.480.10">
    <property type="entry name" value="Allene oxide cyclase-like"/>
    <property type="match status" value="1"/>
</dbReference>
<evidence type="ECO:0000256" key="1">
    <source>
        <dbReference type="ARBA" id="ARBA00010746"/>
    </source>
</evidence>